<evidence type="ECO:0000313" key="3">
    <source>
        <dbReference type="Proteomes" id="UP000294743"/>
    </source>
</evidence>
<keyword evidence="1" id="KW-1133">Transmembrane helix</keyword>
<feature type="transmembrane region" description="Helical" evidence="1">
    <location>
        <begin position="322"/>
        <end position="341"/>
    </location>
</feature>
<feature type="transmembrane region" description="Helical" evidence="1">
    <location>
        <begin position="488"/>
        <end position="508"/>
    </location>
</feature>
<evidence type="ECO:0000256" key="1">
    <source>
        <dbReference type="SAM" id="Phobius"/>
    </source>
</evidence>
<feature type="transmembrane region" description="Helical" evidence="1">
    <location>
        <begin position="173"/>
        <end position="194"/>
    </location>
</feature>
<comment type="caution">
    <text evidence="2">The sequence shown here is derived from an EMBL/GenBank/DDBJ whole genome shotgun (WGS) entry which is preliminary data.</text>
</comment>
<sequence length="520" mass="57977">MKSLIKLSLLKMRGQVRALFSKPTSAVATIFMVLLYGAIIVGNFMNSSSEDVIGMSIDIHIGILVSLAMSALMVIMQLMNKNKAMLMGEDAFYLLGGPFSRRQVQSFVVGYTYVQAIYMSLLSLFMVISLVGSTSMLVILCIFLANYFIYVFFLGLTDYLYVVGIVFPKLANVAKYVGYAILICVFAVAGYFVFETGFDLQTALLKFAQTDAFYFIPVFGWAKMFISGAVDGNTLYTLLGLGLLVVSSIVIFILFRNFPYDYHEKAIEDSFALSNKMKAAKSGNTDAMRDTSKLKNYNSKFKLGAWAISSKLILEMRKRKQLVSIQELITLALFAGMSIILEFGIVWFSGMLVYWVVISSQTANFKEEFQNYMIYLIPDSPLKKMLAIVGPTILKNIVVVALAITVVGVIGQEKIYDIGYAIMMVVGYLFVCISANILTLRLFKSTANRTFVLLMQMLIVILCIIPSIALSVWLLFTLTLQEGQILQLFSIVSIFANIVVAGIIIFLCRNMLNGRELQSE</sequence>
<evidence type="ECO:0000313" key="2">
    <source>
        <dbReference type="EMBL" id="TDW26046.1"/>
    </source>
</evidence>
<name>A0A4R8A6H3_9FIRM</name>
<dbReference type="InterPro" id="IPR031584">
    <property type="entry name" value="Put_ABC_export"/>
</dbReference>
<organism evidence="2 3">
    <name type="scientific">Breznakia blatticola</name>
    <dbReference type="NCBI Taxonomy" id="1754012"/>
    <lineage>
        <taxon>Bacteria</taxon>
        <taxon>Bacillati</taxon>
        <taxon>Bacillota</taxon>
        <taxon>Erysipelotrichia</taxon>
        <taxon>Erysipelotrichales</taxon>
        <taxon>Erysipelotrichaceae</taxon>
        <taxon>Breznakia</taxon>
    </lineage>
</organism>
<gene>
    <name evidence="2" type="ORF">EDD63_10267</name>
</gene>
<keyword evidence="3" id="KW-1185">Reference proteome</keyword>
<proteinExistence type="predicted"/>
<dbReference type="Pfam" id="PF16962">
    <property type="entry name" value="ABC_export"/>
    <property type="match status" value="1"/>
</dbReference>
<feature type="transmembrane region" description="Helical" evidence="1">
    <location>
        <begin position="20"/>
        <end position="39"/>
    </location>
</feature>
<protein>
    <submittedName>
        <fullName evidence="2">Putative ABC exporter</fullName>
    </submittedName>
</protein>
<feature type="transmembrane region" description="Helical" evidence="1">
    <location>
        <begin position="137"/>
        <end position="161"/>
    </location>
</feature>
<keyword evidence="1" id="KW-0812">Transmembrane</keyword>
<reference evidence="2 3" key="1">
    <citation type="submission" date="2019-03" db="EMBL/GenBank/DDBJ databases">
        <title>Genomic Encyclopedia of Type Strains, Phase IV (KMG-IV): sequencing the most valuable type-strain genomes for metagenomic binning, comparative biology and taxonomic classification.</title>
        <authorList>
            <person name="Goeker M."/>
        </authorList>
    </citation>
    <scope>NUCLEOTIDE SEQUENCE [LARGE SCALE GENOMIC DNA]</scope>
    <source>
        <strain evidence="2 3">DSM 28867</strain>
    </source>
</reference>
<feature type="transmembrane region" description="Helical" evidence="1">
    <location>
        <begin position="234"/>
        <end position="255"/>
    </location>
</feature>
<feature type="transmembrane region" description="Helical" evidence="1">
    <location>
        <begin position="347"/>
        <end position="365"/>
    </location>
</feature>
<dbReference type="EMBL" id="SODD01000002">
    <property type="protein sequence ID" value="TDW26046.1"/>
    <property type="molecule type" value="Genomic_DNA"/>
</dbReference>
<keyword evidence="1" id="KW-0472">Membrane</keyword>
<feature type="transmembrane region" description="Helical" evidence="1">
    <location>
        <begin position="418"/>
        <end position="439"/>
    </location>
</feature>
<feature type="transmembrane region" description="Helical" evidence="1">
    <location>
        <begin position="451"/>
        <end position="476"/>
    </location>
</feature>
<feature type="transmembrane region" description="Helical" evidence="1">
    <location>
        <begin position="59"/>
        <end position="79"/>
    </location>
</feature>
<dbReference type="Proteomes" id="UP000294743">
    <property type="component" value="Unassembled WGS sequence"/>
</dbReference>
<feature type="transmembrane region" description="Helical" evidence="1">
    <location>
        <begin position="386"/>
        <end position="412"/>
    </location>
</feature>
<accession>A0A4R8A6H3</accession>
<dbReference type="AlphaFoldDB" id="A0A4R8A6H3"/>
<feature type="transmembrane region" description="Helical" evidence="1">
    <location>
        <begin position="108"/>
        <end position="131"/>
    </location>
</feature>